<dbReference type="InterPro" id="IPR008979">
    <property type="entry name" value="Galactose-bd-like_sf"/>
</dbReference>
<dbReference type="GO" id="GO:0008239">
    <property type="term" value="F:dipeptidyl-peptidase activity"/>
    <property type="evidence" value="ECO:0007669"/>
    <property type="project" value="InterPro"/>
</dbReference>
<dbReference type="RefSeq" id="WP_069935657.1">
    <property type="nucleotide sequence ID" value="NZ_MEHJ01000001.1"/>
</dbReference>
<protein>
    <submittedName>
        <fullName evidence="3">Peptidase S15</fullName>
    </submittedName>
</protein>
<dbReference type="Pfam" id="PF02129">
    <property type="entry name" value="Peptidase_S15"/>
    <property type="match status" value="1"/>
</dbReference>
<dbReference type="SUPFAM" id="SSF53474">
    <property type="entry name" value="alpha/beta-Hydrolases"/>
    <property type="match status" value="1"/>
</dbReference>
<evidence type="ECO:0000259" key="2">
    <source>
        <dbReference type="SMART" id="SM00939"/>
    </source>
</evidence>
<dbReference type="NCBIfam" id="TIGR00976">
    <property type="entry name" value="CocE_NonD"/>
    <property type="match status" value="1"/>
</dbReference>
<dbReference type="InterPro" id="IPR000383">
    <property type="entry name" value="Xaa-Pro-like_dom"/>
</dbReference>
<dbReference type="Gene3D" id="1.10.3020.10">
    <property type="entry name" value="alpha-amino acid ester hydrolase ( Helical cap domain)"/>
    <property type="match status" value="1"/>
</dbReference>
<dbReference type="OrthoDB" id="5240615at2"/>
<proteinExistence type="predicted"/>
<comment type="caution">
    <text evidence="3">The sequence shown here is derived from an EMBL/GenBank/DDBJ whole genome shotgun (WGS) entry which is preliminary data.</text>
</comment>
<dbReference type="Pfam" id="PF08530">
    <property type="entry name" value="PepX_C"/>
    <property type="match status" value="1"/>
</dbReference>
<dbReference type="InterPro" id="IPR005674">
    <property type="entry name" value="CocE/Ser_esterase"/>
</dbReference>
<feature type="domain" description="Xaa-Pro dipeptidyl-peptidase C-terminal" evidence="2">
    <location>
        <begin position="274"/>
        <end position="470"/>
    </location>
</feature>
<evidence type="ECO:0000313" key="4">
    <source>
        <dbReference type="Proteomes" id="UP000095759"/>
    </source>
</evidence>
<dbReference type="STRING" id="285458.BGM19_04630"/>
<name>A0A1E5PG28_9ACTN</name>
<gene>
    <name evidence="3" type="ORF">AS594_32120</name>
</gene>
<reference evidence="3 4" key="1">
    <citation type="submission" date="2016-08" db="EMBL/GenBank/DDBJ databases">
        <title>Complete genome sequence of Streptomyces agglomeratus strain 6-3-2, a novel anti-MRSA actinomycete isolated from Wuli of Tebit, China.</title>
        <authorList>
            <person name="Chen X."/>
        </authorList>
    </citation>
    <scope>NUCLEOTIDE SEQUENCE [LARGE SCALE GENOMIC DNA]</scope>
    <source>
        <strain evidence="3 4">6-3-2</strain>
    </source>
</reference>
<organism evidence="3 4">
    <name type="scientific">Streptomyces agglomeratus</name>
    <dbReference type="NCBI Taxonomy" id="285458"/>
    <lineage>
        <taxon>Bacteria</taxon>
        <taxon>Bacillati</taxon>
        <taxon>Actinomycetota</taxon>
        <taxon>Actinomycetes</taxon>
        <taxon>Kitasatosporales</taxon>
        <taxon>Streptomycetaceae</taxon>
        <taxon>Streptomyces</taxon>
    </lineage>
</organism>
<sequence>MSDGVRLTADLCLPPEDFGDGPFPAVLIRTPYDRRRHRAELRAWASLGFAAMAQDVRGRYASEGRWHPYRNEEADGAATLRWMRAQPWCAGKVVAHGSSYGAYCALAAALGGTADGRPDAVIAAVPALGAAETAREADGPERLLARAGWWAAHGDRRTSDETALERALARDPHLLDRLPVSDFPRGLRRPLPSWAGLWQQARGCGIAVRGAAAALPLLAVGGTRDPFRDDTVDLWRHWGGPARLLMGSWGHALTASPGPEARPEHRLNLGALYARWARAALAGDLAGDRRGVAALGNSGWWASLADLPEPTVHPFGTGLRLLRGAGFQADPERPLRSDHLNVPETGDADRCLLVTAPLARPMDLLGRAEARLTAVADTPAADWLVRLVALDPRGTADPLATGIVRRRDPAHTAAGITVPLGFVARRLAAGTRLRLEVGGHHFPAHARNPHTGEDPVTATRLLPSRRSVLLEGSALSLPVVPARHRFARVDPAQEICR</sequence>
<dbReference type="SUPFAM" id="SSF49785">
    <property type="entry name" value="Galactose-binding domain-like"/>
    <property type="match status" value="1"/>
</dbReference>
<dbReference type="Gene3D" id="3.40.50.1820">
    <property type="entry name" value="alpha/beta hydrolase"/>
    <property type="match status" value="1"/>
</dbReference>
<evidence type="ECO:0000313" key="3">
    <source>
        <dbReference type="EMBL" id="OEJ28445.1"/>
    </source>
</evidence>
<accession>A0A1E5PG28</accession>
<dbReference type="AlphaFoldDB" id="A0A1E5PG28"/>
<dbReference type="SMART" id="SM00939">
    <property type="entry name" value="PepX_C"/>
    <property type="match status" value="1"/>
</dbReference>
<keyword evidence="4" id="KW-1185">Reference proteome</keyword>
<dbReference type="Proteomes" id="UP000095759">
    <property type="component" value="Unassembled WGS sequence"/>
</dbReference>
<evidence type="ECO:0000256" key="1">
    <source>
        <dbReference type="ARBA" id="ARBA00022801"/>
    </source>
</evidence>
<dbReference type="InterPro" id="IPR029058">
    <property type="entry name" value="AB_hydrolase_fold"/>
</dbReference>
<keyword evidence="1" id="KW-0378">Hydrolase</keyword>
<dbReference type="InterPro" id="IPR013736">
    <property type="entry name" value="Xaa-Pro_dipept_C"/>
</dbReference>
<dbReference type="EMBL" id="MEHJ01000001">
    <property type="protein sequence ID" value="OEJ28445.1"/>
    <property type="molecule type" value="Genomic_DNA"/>
</dbReference>
<dbReference type="Gene3D" id="2.60.120.260">
    <property type="entry name" value="Galactose-binding domain-like"/>
    <property type="match status" value="1"/>
</dbReference>